<evidence type="ECO:0000313" key="2">
    <source>
        <dbReference type="EMBL" id="ELY48613.1"/>
    </source>
</evidence>
<evidence type="ECO:0000313" key="3">
    <source>
        <dbReference type="Proteomes" id="UP000011690"/>
    </source>
</evidence>
<comment type="caution">
    <text evidence="2">The sequence shown here is derived from an EMBL/GenBank/DDBJ whole genome shotgun (WGS) entry which is preliminary data.</text>
</comment>
<evidence type="ECO:0000256" key="1">
    <source>
        <dbReference type="SAM" id="MobiDB-lite"/>
    </source>
</evidence>
<reference evidence="2 3" key="1">
    <citation type="journal article" date="2014" name="PLoS Genet.">
        <title>Phylogenetically driven sequencing of extremely halophilic archaea reveals strategies for static and dynamic osmo-response.</title>
        <authorList>
            <person name="Becker E.A."/>
            <person name="Seitzer P.M."/>
            <person name="Tritt A."/>
            <person name="Larsen D."/>
            <person name="Krusor M."/>
            <person name="Yao A.I."/>
            <person name="Wu D."/>
            <person name="Madern D."/>
            <person name="Eisen J.A."/>
            <person name="Darling A.E."/>
            <person name="Facciotti M.T."/>
        </authorList>
    </citation>
    <scope>NUCLEOTIDE SEQUENCE [LARGE SCALE GENOMIC DNA]</scope>
    <source>
        <strain evidence="2 3">JCM 10635</strain>
    </source>
</reference>
<protein>
    <submittedName>
        <fullName evidence="2">Uncharacterized protein</fullName>
    </submittedName>
</protein>
<feature type="region of interest" description="Disordered" evidence="1">
    <location>
        <begin position="1"/>
        <end position="63"/>
    </location>
</feature>
<accession>L9WJT6</accession>
<dbReference type="AlphaFoldDB" id="L9WJT6"/>
<keyword evidence="3" id="KW-1185">Reference proteome</keyword>
<proteinExistence type="predicted"/>
<feature type="compositionally biased region" description="Basic and acidic residues" evidence="1">
    <location>
        <begin position="26"/>
        <end position="46"/>
    </location>
</feature>
<feature type="region of interest" description="Disordered" evidence="1">
    <location>
        <begin position="153"/>
        <end position="175"/>
    </location>
</feature>
<sequence>MALAGCFEREFTSHDEPTDPGIVPPDRYDCADSDRPDPETLSHADDVEPAPYPSPPSSVSDGADQYVLEFEQAYRRNTFLETYGSEADQFEFRFQERQIDGIESDTEMEAVLASIVYDLTTSTRQTDASTERDTRVTYYVDENVVLRARYRGGLADEPSFDPDPRDAGDPVACFE</sequence>
<organism evidence="2 3">
    <name type="scientific">Natronorubrum bangense JCM 10635</name>
    <dbReference type="NCBI Taxonomy" id="1227500"/>
    <lineage>
        <taxon>Archaea</taxon>
        <taxon>Methanobacteriati</taxon>
        <taxon>Methanobacteriota</taxon>
        <taxon>Stenosarchaea group</taxon>
        <taxon>Halobacteria</taxon>
        <taxon>Halobacteriales</taxon>
        <taxon>Natrialbaceae</taxon>
        <taxon>Natronorubrum</taxon>
    </lineage>
</organism>
<dbReference type="Proteomes" id="UP000011690">
    <property type="component" value="Unassembled WGS sequence"/>
</dbReference>
<dbReference type="PATRIC" id="fig|1227500.6.peg.1991"/>
<feature type="compositionally biased region" description="Basic and acidic residues" evidence="1">
    <location>
        <begin position="7"/>
        <end position="17"/>
    </location>
</feature>
<dbReference type="eggNOG" id="arCOG08152">
    <property type="taxonomic scope" value="Archaea"/>
</dbReference>
<name>L9WJT6_9EURY</name>
<gene>
    <name evidence="2" type="ORF">C494_09900</name>
</gene>
<dbReference type="EMBL" id="AOHY01000030">
    <property type="protein sequence ID" value="ELY48613.1"/>
    <property type="molecule type" value="Genomic_DNA"/>
</dbReference>